<accession>A0A9K3DSJ2</accession>
<comment type="caution">
    <text evidence="2">The sequence shown here is derived from an EMBL/GenBank/DDBJ whole genome shotgun (WGS) entry which is preliminary data.</text>
</comment>
<sequence length="125" mass="13898">MSMLWAPKNPRGIPVYGYHGKVGYSLLNVLDPKAAGAMVEAILPERKPVWLDQIWDRFLHPTSGSFATYANTILGEDDGSDFDDTTDPTREEVIVLSSEGSGRPREGLIPRSPREVRNQEKEEVG</sequence>
<reference evidence="2" key="1">
    <citation type="journal article" date="2017" name="Nature">
        <title>The sunflower genome provides insights into oil metabolism, flowering and Asterid evolution.</title>
        <authorList>
            <person name="Badouin H."/>
            <person name="Gouzy J."/>
            <person name="Grassa C.J."/>
            <person name="Murat F."/>
            <person name="Staton S.E."/>
            <person name="Cottret L."/>
            <person name="Lelandais-Briere C."/>
            <person name="Owens G.L."/>
            <person name="Carrere S."/>
            <person name="Mayjonade B."/>
            <person name="Legrand L."/>
            <person name="Gill N."/>
            <person name="Kane N.C."/>
            <person name="Bowers J.E."/>
            <person name="Hubner S."/>
            <person name="Bellec A."/>
            <person name="Berard A."/>
            <person name="Berges H."/>
            <person name="Blanchet N."/>
            <person name="Boniface M.C."/>
            <person name="Brunel D."/>
            <person name="Catrice O."/>
            <person name="Chaidir N."/>
            <person name="Claudel C."/>
            <person name="Donnadieu C."/>
            <person name="Faraut T."/>
            <person name="Fievet G."/>
            <person name="Helmstetter N."/>
            <person name="King M."/>
            <person name="Knapp S.J."/>
            <person name="Lai Z."/>
            <person name="Le Paslier M.C."/>
            <person name="Lippi Y."/>
            <person name="Lorenzon L."/>
            <person name="Mandel J.R."/>
            <person name="Marage G."/>
            <person name="Marchand G."/>
            <person name="Marquand E."/>
            <person name="Bret-Mestries E."/>
            <person name="Morien E."/>
            <person name="Nambeesan S."/>
            <person name="Nguyen T."/>
            <person name="Pegot-Espagnet P."/>
            <person name="Pouilly N."/>
            <person name="Raftis F."/>
            <person name="Sallet E."/>
            <person name="Schiex T."/>
            <person name="Thomas J."/>
            <person name="Vandecasteele C."/>
            <person name="Vares D."/>
            <person name="Vear F."/>
            <person name="Vautrin S."/>
            <person name="Crespi M."/>
            <person name="Mangin B."/>
            <person name="Burke J.M."/>
            <person name="Salse J."/>
            <person name="Munos S."/>
            <person name="Vincourt P."/>
            <person name="Rieseberg L.H."/>
            <person name="Langlade N.B."/>
        </authorList>
    </citation>
    <scope>NUCLEOTIDE SEQUENCE</scope>
    <source>
        <tissue evidence="2">Leaves</tissue>
    </source>
</reference>
<proteinExistence type="predicted"/>
<feature type="region of interest" description="Disordered" evidence="1">
    <location>
        <begin position="94"/>
        <end position="125"/>
    </location>
</feature>
<organism evidence="2 3">
    <name type="scientific">Helianthus annuus</name>
    <name type="common">Common sunflower</name>
    <dbReference type="NCBI Taxonomy" id="4232"/>
    <lineage>
        <taxon>Eukaryota</taxon>
        <taxon>Viridiplantae</taxon>
        <taxon>Streptophyta</taxon>
        <taxon>Embryophyta</taxon>
        <taxon>Tracheophyta</taxon>
        <taxon>Spermatophyta</taxon>
        <taxon>Magnoliopsida</taxon>
        <taxon>eudicotyledons</taxon>
        <taxon>Gunneridae</taxon>
        <taxon>Pentapetalae</taxon>
        <taxon>asterids</taxon>
        <taxon>campanulids</taxon>
        <taxon>Asterales</taxon>
        <taxon>Asteraceae</taxon>
        <taxon>Asteroideae</taxon>
        <taxon>Heliantheae alliance</taxon>
        <taxon>Heliantheae</taxon>
        <taxon>Helianthus</taxon>
    </lineage>
</organism>
<dbReference type="EMBL" id="MNCJ02000331">
    <property type="protein sequence ID" value="KAF5759501.1"/>
    <property type="molecule type" value="Genomic_DNA"/>
</dbReference>
<feature type="compositionally biased region" description="Basic and acidic residues" evidence="1">
    <location>
        <begin position="102"/>
        <end position="125"/>
    </location>
</feature>
<evidence type="ECO:0000313" key="3">
    <source>
        <dbReference type="Proteomes" id="UP000215914"/>
    </source>
</evidence>
<dbReference type="Gramene" id="mRNA:HanXRQr2_Chr16g0742031">
    <property type="protein sequence ID" value="mRNA:HanXRQr2_Chr16g0742031"/>
    <property type="gene ID" value="HanXRQr2_Chr16g0742031"/>
</dbReference>
<keyword evidence="3" id="KW-1185">Reference proteome</keyword>
<dbReference type="Proteomes" id="UP000215914">
    <property type="component" value="Unassembled WGS sequence"/>
</dbReference>
<dbReference type="AlphaFoldDB" id="A0A9K3DSJ2"/>
<protein>
    <submittedName>
        <fullName evidence="2">Uncharacterized protein</fullName>
    </submittedName>
</protein>
<evidence type="ECO:0000256" key="1">
    <source>
        <dbReference type="SAM" id="MobiDB-lite"/>
    </source>
</evidence>
<gene>
    <name evidence="2" type="ORF">HanXRQr2_Chr16g0742031</name>
</gene>
<evidence type="ECO:0000313" key="2">
    <source>
        <dbReference type="EMBL" id="KAF5759501.1"/>
    </source>
</evidence>
<name>A0A9K3DSJ2_HELAN</name>
<reference evidence="2" key="2">
    <citation type="submission" date="2020-06" db="EMBL/GenBank/DDBJ databases">
        <title>Helianthus annuus Genome sequencing and assembly Release 2.</title>
        <authorList>
            <person name="Gouzy J."/>
            <person name="Langlade N."/>
            <person name="Munos S."/>
        </authorList>
    </citation>
    <scope>NUCLEOTIDE SEQUENCE</scope>
    <source>
        <tissue evidence="2">Leaves</tissue>
    </source>
</reference>